<dbReference type="GO" id="GO:0015074">
    <property type="term" value="P:DNA integration"/>
    <property type="evidence" value="ECO:0007669"/>
    <property type="project" value="InterPro"/>
</dbReference>
<evidence type="ECO:0000259" key="2">
    <source>
        <dbReference type="PROSITE" id="PS50994"/>
    </source>
</evidence>
<dbReference type="STRING" id="67767.A0A0J7K6A2"/>
<dbReference type="Gene3D" id="3.30.420.10">
    <property type="entry name" value="Ribonuclease H-like superfamily/Ribonuclease H"/>
    <property type="match status" value="1"/>
</dbReference>
<dbReference type="PANTHER" id="PTHR11439">
    <property type="entry name" value="GAG-POL-RELATED RETROTRANSPOSON"/>
    <property type="match status" value="1"/>
</dbReference>
<name>A0A0J7K6A2_LASNI</name>
<gene>
    <name evidence="3" type="ORF">RF55_15477</name>
</gene>
<proteinExistence type="predicted"/>
<keyword evidence="4" id="KW-1185">Reference proteome</keyword>
<feature type="compositionally biased region" description="Basic and acidic residues" evidence="1">
    <location>
        <begin position="167"/>
        <end position="188"/>
    </location>
</feature>
<dbReference type="PaxDb" id="67767-A0A0J7K6A2"/>
<dbReference type="Pfam" id="PF07727">
    <property type="entry name" value="RVT_2"/>
    <property type="match status" value="1"/>
</dbReference>
<feature type="domain" description="Integrase catalytic" evidence="2">
    <location>
        <begin position="1"/>
        <end position="86"/>
    </location>
</feature>
<dbReference type="InterPro" id="IPR036397">
    <property type="entry name" value="RNaseH_sf"/>
</dbReference>
<organism evidence="3 4">
    <name type="scientific">Lasius niger</name>
    <name type="common">Black garden ant</name>
    <dbReference type="NCBI Taxonomy" id="67767"/>
    <lineage>
        <taxon>Eukaryota</taxon>
        <taxon>Metazoa</taxon>
        <taxon>Ecdysozoa</taxon>
        <taxon>Arthropoda</taxon>
        <taxon>Hexapoda</taxon>
        <taxon>Insecta</taxon>
        <taxon>Pterygota</taxon>
        <taxon>Neoptera</taxon>
        <taxon>Endopterygota</taxon>
        <taxon>Hymenoptera</taxon>
        <taxon>Apocrita</taxon>
        <taxon>Aculeata</taxon>
        <taxon>Formicoidea</taxon>
        <taxon>Formicidae</taxon>
        <taxon>Formicinae</taxon>
        <taxon>Lasius</taxon>
        <taxon>Lasius</taxon>
    </lineage>
</organism>
<dbReference type="AlphaFoldDB" id="A0A0J7K6A2"/>
<sequence>MTEKHGIAHQTTVPYVPEQNGVAERANRTIVEKARAMLLDAGLTKAIIGKTPEELWTGRKSDLRHLRIFGSNVLAHIPKEKRDKWDPKAKKLLFMGYCENTKGYRLIDPSNYKISKSRDVVFFENQERKKKEIKNENSANHFKITNDENVEKEDSSTETENLDESEQLTKEDGLSDDVKETEEIRSSTEDEQEVQPVRRSLRKRKPVVREDYVSYFTIEQTEENPMTVREAMESPQKENWIEAMNQEYEALQRNKTWEYVKQPKDKKLLTTKWIFKIKHSEKEEPRYKTRLVVRGCAQIQGIDYYDTYSPVVRYTTIRYLLALAAKENLAISHMDVTAAYLNSDLQLEEDIYVKPPEEYKSIQHEGKVWKLKKTVYGLKQGGRTWNKKLDEILKDYGLTKSKADPCVYQTSNTRDRLIVAVYVDDHLILSNKQTEIRELKEHLQRKLHMKDLGKVQQFLGMNIMNNSEKGKIEIHQKEYIEKALTRFRMENCNSVSTPADPNIKLTKEMGPKDKADIEEMKNTPYLEAVGTLLYISQISRPDIAYAVNNVSCFCNNPGKAHWNAVKQIFRYLKGTKDYKLKFCKNANTNIVGFSDANWTNDQDSRKSITGSVFLGNGAAISWHSKRQRSPVDCRGKICSVSIHVPGSVMVT</sequence>
<dbReference type="GO" id="GO:0042575">
    <property type="term" value="C:DNA polymerase complex"/>
    <property type="evidence" value="ECO:0007669"/>
    <property type="project" value="UniProtKB-ARBA"/>
</dbReference>
<comment type="caution">
    <text evidence="3">The sequence shown here is derived from an EMBL/GenBank/DDBJ whole genome shotgun (WGS) entry which is preliminary data.</text>
</comment>
<dbReference type="GO" id="GO:0003676">
    <property type="term" value="F:nucleic acid binding"/>
    <property type="evidence" value="ECO:0007669"/>
    <property type="project" value="InterPro"/>
</dbReference>
<reference evidence="3 4" key="1">
    <citation type="submission" date="2015-04" db="EMBL/GenBank/DDBJ databases">
        <title>Lasius niger genome sequencing.</title>
        <authorList>
            <person name="Konorov E.A."/>
            <person name="Nikitin M.A."/>
            <person name="Kirill M.V."/>
            <person name="Chang P."/>
        </authorList>
    </citation>
    <scope>NUCLEOTIDE SEQUENCE [LARGE SCALE GENOMIC DNA]</scope>
    <source>
        <tissue evidence="3">Whole</tissue>
    </source>
</reference>
<dbReference type="SUPFAM" id="SSF56672">
    <property type="entry name" value="DNA/RNA polymerases"/>
    <property type="match status" value="1"/>
</dbReference>
<dbReference type="GO" id="GO:0071897">
    <property type="term" value="P:DNA biosynthetic process"/>
    <property type="evidence" value="ECO:0007669"/>
    <property type="project" value="UniProtKB-ARBA"/>
</dbReference>
<evidence type="ECO:0000313" key="3">
    <source>
        <dbReference type="EMBL" id="KMQ85774.1"/>
    </source>
</evidence>
<dbReference type="Proteomes" id="UP000036403">
    <property type="component" value="Unassembled WGS sequence"/>
</dbReference>
<dbReference type="SUPFAM" id="SSF53098">
    <property type="entry name" value="Ribonuclease H-like"/>
    <property type="match status" value="1"/>
</dbReference>
<accession>A0A0J7K6A2</accession>
<dbReference type="PANTHER" id="PTHR11439:SF467">
    <property type="entry name" value="INTEGRASE CATALYTIC DOMAIN-CONTAINING PROTEIN"/>
    <property type="match status" value="1"/>
</dbReference>
<protein>
    <submittedName>
        <fullName evidence="3">Gag-pol polyprotein</fullName>
    </submittedName>
</protein>
<dbReference type="InterPro" id="IPR043502">
    <property type="entry name" value="DNA/RNA_pol_sf"/>
</dbReference>
<dbReference type="Pfam" id="PF25597">
    <property type="entry name" value="SH3_retrovirus"/>
    <property type="match status" value="1"/>
</dbReference>
<evidence type="ECO:0000256" key="1">
    <source>
        <dbReference type="SAM" id="MobiDB-lite"/>
    </source>
</evidence>
<feature type="compositionally biased region" description="Acidic residues" evidence="1">
    <location>
        <begin position="148"/>
        <end position="166"/>
    </location>
</feature>
<dbReference type="InterPro" id="IPR013103">
    <property type="entry name" value="RVT_2"/>
</dbReference>
<feature type="region of interest" description="Disordered" evidence="1">
    <location>
        <begin position="132"/>
        <end position="199"/>
    </location>
</feature>
<evidence type="ECO:0000313" key="4">
    <source>
        <dbReference type="Proteomes" id="UP000036403"/>
    </source>
</evidence>
<dbReference type="PROSITE" id="PS50994">
    <property type="entry name" value="INTEGRASE"/>
    <property type="match status" value="1"/>
</dbReference>
<dbReference type="OrthoDB" id="8188638at2759"/>
<dbReference type="EMBL" id="LBMM01013184">
    <property type="protein sequence ID" value="KMQ85774.1"/>
    <property type="molecule type" value="Genomic_DNA"/>
</dbReference>
<dbReference type="InterPro" id="IPR012337">
    <property type="entry name" value="RNaseH-like_sf"/>
</dbReference>
<dbReference type="InterPro" id="IPR001584">
    <property type="entry name" value="Integrase_cat-core"/>
</dbReference>
<dbReference type="InterPro" id="IPR057670">
    <property type="entry name" value="SH3_retrovirus"/>
</dbReference>